<name>A0ACB7Y1F4_9ERIC</name>
<evidence type="ECO:0000313" key="1">
    <source>
        <dbReference type="EMBL" id="KAH7847374.1"/>
    </source>
</evidence>
<organism evidence="1 2">
    <name type="scientific">Vaccinium darrowii</name>
    <dbReference type="NCBI Taxonomy" id="229202"/>
    <lineage>
        <taxon>Eukaryota</taxon>
        <taxon>Viridiplantae</taxon>
        <taxon>Streptophyta</taxon>
        <taxon>Embryophyta</taxon>
        <taxon>Tracheophyta</taxon>
        <taxon>Spermatophyta</taxon>
        <taxon>Magnoliopsida</taxon>
        <taxon>eudicotyledons</taxon>
        <taxon>Gunneridae</taxon>
        <taxon>Pentapetalae</taxon>
        <taxon>asterids</taxon>
        <taxon>Ericales</taxon>
        <taxon>Ericaceae</taxon>
        <taxon>Vaccinioideae</taxon>
        <taxon>Vaccinieae</taxon>
        <taxon>Vaccinium</taxon>
    </lineage>
</organism>
<keyword evidence="2" id="KW-1185">Reference proteome</keyword>
<gene>
    <name evidence="1" type="ORF">Vadar_025379</name>
</gene>
<accession>A0ACB7Y1F4</accession>
<proteinExistence type="predicted"/>
<sequence>MKGLGGRVLKKAQNKVSSSSFLSSKMKVQVTPELSKEHKWQPPVSTWEHRVSLVLRLHRAWEQMKLRNPPTEIFSPCGRVVDVFIPSKKSKSFNTKFGFIRFKRREEVLRAINDLNGLLIRGFRMFVQFAKFSKSSSPFPKFFQKMRDGNHIVTSNDFRKPIVGMNTSKQNTSSFPSYAKIVKGVSDGNTKEVDGVAAESGWLQNSAVGKLINYCYVNTLQDLFISNGIWDAHIHPLGGLNVLMSFESVELLDNFLEDKDNVLPKWFSFVEAWKDQNFKPSRCVWISCYGVPLKAWCFSTFINIEDPLAETSWEKRVFTSIKIKKGDNLIGKDAVFEMVEVEHEDDVSCDLNVHGPLVEKICLSSQTKKNDMEFEPCNHSTDVGNHLSFSRDVDSFVGEPKFSPGNEAVAVGTQSKGYSIEDGVATTKACCENDKLRNAPKMA</sequence>
<evidence type="ECO:0000313" key="2">
    <source>
        <dbReference type="Proteomes" id="UP000828048"/>
    </source>
</evidence>
<reference evidence="1 2" key="1">
    <citation type="journal article" date="2021" name="Hortic Res">
        <title>High-quality reference genome and annotation aids understanding of berry development for evergreen blueberry (Vaccinium darrowii).</title>
        <authorList>
            <person name="Yu J."/>
            <person name="Hulse-Kemp A.M."/>
            <person name="Babiker E."/>
            <person name="Staton M."/>
        </authorList>
    </citation>
    <scope>NUCLEOTIDE SEQUENCE [LARGE SCALE GENOMIC DNA]</scope>
    <source>
        <strain evidence="2">cv. NJ 8807/NJ 8810</strain>
        <tissue evidence="1">Young leaf</tissue>
    </source>
</reference>
<protein>
    <submittedName>
        <fullName evidence="1">Uncharacterized protein</fullName>
    </submittedName>
</protein>
<comment type="caution">
    <text evidence="1">The sequence shown here is derived from an EMBL/GenBank/DDBJ whole genome shotgun (WGS) entry which is preliminary data.</text>
</comment>
<dbReference type="Proteomes" id="UP000828048">
    <property type="component" value="Chromosome 5"/>
</dbReference>
<dbReference type="EMBL" id="CM037155">
    <property type="protein sequence ID" value="KAH7847374.1"/>
    <property type="molecule type" value="Genomic_DNA"/>
</dbReference>